<dbReference type="EMBL" id="JAAAJB010000127">
    <property type="protein sequence ID" value="KAG0264900.1"/>
    <property type="molecule type" value="Genomic_DNA"/>
</dbReference>
<feature type="region of interest" description="Disordered" evidence="7">
    <location>
        <begin position="125"/>
        <end position="151"/>
    </location>
</feature>
<dbReference type="GO" id="GO:0000467">
    <property type="term" value="P:exonucleolytic trimming to generate mature 3'-end of 5.8S rRNA from tricistronic rRNA transcript (SSU-rRNA, 5.8S rRNA, LSU-rRNA)"/>
    <property type="evidence" value="ECO:0007669"/>
    <property type="project" value="TreeGrafter"/>
</dbReference>
<dbReference type="AlphaFoldDB" id="A0A9P6QBH0"/>
<dbReference type="InterPro" id="IPR036345">
    <property type="entry name" value="ExoRNase_PH_dom2_sf"/>
</dbReference>
<dbReference type="PANTHER" id="PTHR11097:SF8">
    <property type="entry name" value="EXOSOME COMPLEX COMPONENT RRP42"/>
    <property type="match status" value="1"/>
</dbReference>
<dbReference type="InterPro" id="IPR015847">
    <property type="entry name" value="ExoRNase_PH_dom2"/>
</dbReference>
<dbReference type="InterPro" id="IPR050590">
    <property type="entry name" value="Exosome_comp_Rrp42_subfam"/>
</dbReference>
<reference evidence="10" key="1">
    <citation type="journal article" date="2020" name="Fungal Divers.">
        <title>Resolving the Mortierellaceae phylogeny through synthesis of multi-gene phylogenetics and phylogenomics.</title>
        <authorList>
            <person name="Vandepol N."/>
            <person name="Liber J."/>
            <person name="Desiro A."/>
            <person name="Na H."/>
            <person name="Kennedy M."/>
            <person name="Barry K."/>
            <person name="Grigoriev I.V."/>
            <person name="Miller A.N."/>
            <person name="O'Donnell K."/>
            <person name="Stajich J.E."/>
            <person name="Bonito G."/>
        </authorList>
    </citation>
    <scope>NUCLEOTIDE SEQUENCE</scope>
    <source>
        <strain evidence="10">BC1065</strain>
    </source>
</reference>
<evidence type="ECO:0000259" key="9">
    <source>
        <dbReference type="Pfam" id="PF03725"/>
    </source>
</evidence>
<comment type="caution">
    <text evidence="10">The sequence shown here is derived from an EMBL/GenBank/DDBJ whole genome shotgun (WGS) entry which is preliminary data.</text>
</comment>
<dbReference type="Gene3D" id="3.30.230.70">
    <property type="entry name" value="GHMP Kinase, N-terminal domain"/>
    <property type="match status" value="1"/>
</dbReference>
<dbReference type="InterPro" id="IPR001247">
    <property type="entry name" value="ExoRNase_PH_dom1"/>
</dbReference>
<evidence type="ECO:0000313" key="10">
    <source>
        <dbReference type="EMBL" id="KAG0264900.1"/>
    </source>
</evidence>
<evidence type="ECO:0000259" key="8">
    <source>
        <dbReference type="Pfam" id="PF01138"/>
    </source>
</evidence>
<feature type="domain" description="Exoribonuclease phosphorolytic" evidence="9">
    <location>
        <begin position="233"/>
        <end position="297"/>
    </location>
</feature>
<evidence type="ECO:0000256" key="5">
    <source>
        <dbReference type="ARBA" id="ARBA00022835"/>
    </source>
</evidence>
<dbReference type="PANTHER" id="PTHR11097">
    <property type="entry name" value="EXOSOME COMPLEX EXONUCLEASE RIBOSOMAL RNA PROCESSING PROTEIN"/>
    <property type="match status" value="1"/>
</dbReference>
<keyword evidence="4" id="KW-0963">Cytoplasm</keyword>
<comment type="similarity">
    <text evidence="3">Belongs to the RNase PH family.</text>
</comment>
<evidence type="ECO:0000256" key="1">
    <source>
        <dbReference type="ARBA" id="ARBA00004496"/>
    </source>
</evidence>
<dbReference type="GO" id="GO:0071028">
    <property type="term" value="P:nuclear mRNA surveillance"/>
    <property type="evidence" value="ECO:0007669"/>
    <property type="project" value="TreeGrafter"/>
</dbReference>
<dbReference type="GO" id="GO:0000177">
    <property type="term" value="C:cytoplasmic exosome (RNase complex)"/>
    <property type="evidence" value="ECO:0007669"/>
    <property type="project" value="TreeGrafter"/>
</dbReference>
<dbReference type="SUPFAM" id="SSF54211">
    <property type="entry name" value="Ribosomal protein S5 domain 2-like"/>
    <property type="match status" value="1"/>
</dbReference>
<comment type="subcellular location">
    <subcellularLocation>
        <location evidence="1">Cytoplasm</location>
    </subcellularLocation>
    <subcellularLocation>
        <location evidence="2">Nucleus</location>
        <location evidence="2">Nucleolus</location>
    </subcellularLocation>
</comment>
<dbReference type="GO" id="GO:0034475">
    <property type="term" value="P:U4 snRNA 3'-end processing"/>
    <property type="evidence" value="ECO:0007669"/>
    <property type="project" value="TreeGrafter"/>
</dbReference>
<dbReference type="GO" id="GO:0034476">
    <property type="term" value="P:U5 snRNA 3'-end processing"/>
    <property type="evidence" value="ECO:0007669"/>
    <property type="project" value="TreeGrafter"/>
</dbReference>
<dbReference type="SUPFAM" id="SSF55666">
    <property type="entry name" value="Ribonuclease PH domain 2-like"/>
    <property type="match status" value="1"/>
</dbReference>
<dbReference type="GO" id="GO:0016075">
    <property type="term" value="P:rRNA catabolic process"/>
    <property type="evidence" value="ECO:0007669"/>
    <property type="project" value="TreeGrafter"/>
</dbReference>
<dbReference type="GO" id="GO:0035925">
    <property type="term" value="F:mRNA 3'-UTR AU-rich region binding"/>
    <property type="evidence" value="ECO:0007669"/>
    <property type="project" value="TreeGrafter"/>
</dbReference>
<evidence type="ECO:0000313" key="11">
    <source>
        <dbReference type="Proteomes" id="UP000807716"/>
    </source>
</evidence>
<name>A0A9P6QBH0_9FUNG</name>
<dbReference type="OrthoDB" id="272245at2759"/>
<dbReference type="InterPro" id="IPR027408">
    <property type="entry name" value="PNPase/RNase_PH_dom_sf"/>
</dbReference>
<gene>
    <name evidence="10" type="primary">EXOSC7</name>
    <name evidence="10" type="ORF">DFQ27_000918</name>
</gene>
<protein>
    <recommendedName>
        <fullName evidence="6">Ribosomal RNA-processing protein 42</fullName>
    </recommendedName>
</protein>
<dbReference type="GO" id="GO:0005730">
    <property type="term" value="C:nucleolus"/>
    <property type="evidence" value="ECO:0007669"/>
    <property type="project" value="UniProtKB-SubCell"/>
</dbReference>
<proteinExistence type="inferred from homology"/>
<dbReference type="GO" id="GO:0000176">
    <property type="term" value="C:nuclear exosome (RNase complex)"/>
    <property type="evidence" value="ECO:0007669"/>
    <property type="project" value="TreeGrafter"/>
</dbReference>
<dbReference type="Pfam" id="PF03725">
    <property type="entry name" value="RNase_PH_C"/>
    <property type="match status" value="1"/>
</dbReference>
<keyword evidence="11" id="KW-1185">Reference proteome</keyword>
<sequence length="336" mass="35913">MPTNLISPAERDYILKGVEANVRADGRQRGDYREVSIETGIISQTSGSARVKIAGGTDMLVSVRAEIGPVLVDSETGDGADKGQIICSVECVPSASQGWEGRGADDVNNELSQIMARILSSGNAMVDSTSTDASSPSATSKPSSTPSSKGGAAGIDLSKLCIIPGRLCWILYIDALILDYGGNIIDALLMGTRAAIFDTQIPKTQLQEFGDGQFDFELQDDTEDMVTIEGRENMPICVTLNKIGARYIVDASPLEELVTEARLTIAVNKYGQVCGLQKSQEGCMEPSLLLEMIQSGKTMGQALIKQLDAKIEAEAATDLSMRMQGKPPQKYGFFAQ</sequence>
<dbReference type="GO" id="GO:0071035">
    <property type="term" value="P:nuclear polyadenylation-dependent rRNA catabolic process"/>
    <property type="evidence" value="ECO:0007669"/>
    <property type="project" value="TreeGrafter"/>
</dbReference>
<evidence type="ECO:0000256" key="3">
    <source>
        <dbReference type="ARBA" id="ARBA00006678"/>
    </source>
</evidence>
<evidence type="ECO:0000256" key="4">
    <source>
        <dbReference type="ARBA" id="ARBA00022490"/>
    </source>
</evidence>
<keyword evidence="5" id="KW-0271">Exosome</keyword>
<dbReference type="InterPro" id="IPR020568">
    <property type="entry name" value="Ribosomal_Su5_D2-typ_SF"/>
</dbReference>
<dbReference type="CDD" id="cd11367">
    <property type="entry name" value="RNase_PH_RRP42"/>
    <property type="match status" value="1"/>
</dbReference>
<dbReference type="Pfam" id="PF01138">
    <property type="entry name" value="RNase_PH"/>
    <property type="match status" value="1"/>
</dbReference>
<organism evidence="10 11">
    <name type="scientific">Actinomortierella ambigua</name>
    <dbReference type="NCBI Taxonomy" id="1343610"/>
    <lineage>
        <taxon>Eukaryota</taxon>
        <taxon>Fungi</taxon>
        <taxon>Fungi incertae sedis</taxon>
        <taxon>Mucoromycota</taxon>
        <taxon>Mortierellomycotina</taxon>
        <taxon>Mortierellomycetes</taxon>
        <taxon>Mortierellales</taxon>
        <taxon>Mortierellaceae</taxon>
        <taxon>Actinomortierella</taxon>
    </lineage>
</organism>
<evidence type="ECO:0000256" key="7">
    <source>
        <dbReference type="SAM" id="MobiDB-lite"/>
    </source>
</evidence>
<dbReference type="Proteomes" id="UP000807716">
    <property type="component" value="Unassembled WGS sequence"/>
</dbReference>
<feature type="compositionally biased region" description="Low complexity" evidence="7">
    <location>
        <begin position="127"/>
        <end position="150"/>
    </location>
</feature>
<evidence type="ECO:0000256" key="2">
    <source>
        <dbReference type="ARBA" id="ARBA00004604"/>
    </source>
</evidence>
<dbReference type="GO" id="GO:0071038">
    <property type="term" value="P:TRAMP-dependent tRNA surveillance pathway"/>
    <property type="evidence" value="ECO:0007669"/>
    <property type="project" value="TreeGrafter"/>
</dbReference>
<evidence type="ECO:0000256" key="6">
    <source>
        <dbReference type="ARBA" id="ARBA00042523"/>
    </source>
</evidence>
<accession>A0A9P6QBH0</accession>
<feature type="domain" description="Exoribonuclease phosphorolytic" evidence="8">
    <location>
        <begin position="32"/>
        <end position="202"/>
    </location>
</feature>
<dbReference type="GO" id="GO:0034473">
    <property type="term" value="P:U1 snRNA 3'-end processing"/>
    <property type="evidence" value="ECO:0007669"/>
    <property type="project" value="TreeGrafter"/>
</dbReference>